<name>A0AA43QHN1_9LECA</name>
<dbReference type="EMBL" id="JAPUFD010000001">
    <property type="protein sequence ID" value="MDI1485524.1"/>
    <property type="molecule type" value="Genomic_DNA"/>
</dbReference>
<dbReference type="AlphaFoldDB" id="A0AA43QHN1"/>
<dbReference type="SUPFAM" id="SSF103473">
    <property type="entry name" value="MFS general substrate transporter"/>
    <property type="match status" value="1"/>
</dbReference>
<keyword evidence="1" id="KW-0472">Membrane</keyword>
<feature type="transmembrane region" description="Helical" evidence="1">
    <location>
        <begin position="212"/>
        <end position="230"/>
    </location>
</feature>
<feature type="transmembrane region" description="Helical" evidence="1">
    <location>
        <begin position="132"/>
        <end position="155"/>
    </location>
</feature>
<proteinExistence type="predicted"/>
<dbReference type="Gene3D" id="1.20.1250.20">
    <property type="entry name" value="MFS general substrate transporter like domains"/>
    <property type="match status" value="1"/>
</dbReference>
<organism evidence="2 3">
    <name type="scientific">Ramalina farinacea</name>
    <dbReference type="NCBI Taxonomy" id="258253"/>
    <lineage>
        <taxon>Eukaryota</taxon>
        <taxon>Fungi</taxon>
        <taxon>Dikarya</taxon>
        <taxon>Ascomycota</taxon>
        <taxon>Pezizomycotina</taxon>
        <taxon>Lecanoromycetes</taxon>
        <taxon>OSLEUM clade</taxon>
        <taxon>Lecanoromycetidae</taxon>
        <taxon>Lecanorales</taxon>
        <taxon>Lecanorineae</taxon>
        <taxon>Ramalinaceae</taxon>
        <taxon>Ramalina</taxon>
    </lineage>
</organism>
<evidence type="ECO:0000313" key="2">
    <source>
        <dbReference type="EMBL" id="MDI1485524.1"/>
    </source>
</evidence>
<dbReference type="Proteomes" id="UP001161017">
    <property type="component" value="Unassembled WGS sequence"/>
</dbReference>
<protein>
    <submittedName>
        <fullName evidence="2">Uncharacterized protein</fullName>
    </submittedName>
</protein>
<evidence type="ECO:0000256" key="1">
    <source>
        <dbReference type="SAM" id="Phobius"/>
    </source>
</evidence>
<sequence length="270" mass="28351">MALISFITLIPAYITLRDPGQERRTAKLAIDWTILHDSPFVLLLAGLLFTFLGLFTGFFYLPTLTPLLLHHPHPPSLPSSLLILTNALTIPPSLLILPVFAPHLGALNTLTPLTLLTSFTFFLFTSTTSTTGLIMVTCAYGVCAGGVLALFLLAVGELMAATTRIPEPFLPSPLGTQTAGREKDAVGIWMDVLHASSEGRTIACRKEARCRLGVLLATVVVAGLVGMPLAGTMVGGSVGAQAFGGGCVLLGGVLFVGTRVAKVGWTGVKV</sequence>
<dbReference type="InterPro" id="IPR036259">
    <property type="entry name" value="MFS_trans_sf"/>
</dbReference>
<feature type="transmembrane region" description="Helical" evidence="1">
    <location>
        <begin position="242"/>
        <end position="261"/>
    </location>
</feature>
<feature type="transmembrane region" description="Helical" evidence="1">
    <location>
        <begin position="81"/>
        <end position="100"/>
    </location>
</feature>
<feature type="transmembrane region" description="Helical" evidence="1">
    <location>
        <begin position="40"/>
        <end position="61"/>
    </location>
</feature>
<reference evidence="2" key="1">
    <citation type="journal article" date="2023" name="Genome Biol. Evol.">
        <title>First Whole Genome Sequence and Flow Cytometry Genome Size Data for the Lichen-Forming Fungus Ramalina farinacea (Ascomycota).</title>
        <authorList>
            <person name="Llewellyn T."/>
            <person name="Mian S."/>
            <person name="Hill R."/>
            <person name="Leitch I.J."/>
            <person name="Gaya E."/>
        </authorList>
    </citation>
    <scope>NUCLEOTIDE SEQUENCE</scope>
    <source>
        <strain evidence="2">LIQ254RAFAR</strain>
    </source>
</reference>
<keyword evidence="3" id="KW-1185">Reference proteome</keyword>
<keyword evidence="1" id="KW-1133">Transmembrane helix</keyword>
<accession>A0AA43QHN1</accession>
<gene>
    <name evidence="2" type="ORF">OHK93_000662</name>
</gene>
<evidence type="ECO:0000313" key="3">
    <source>
        <dbReference type="Proteomes" id="UP001161017"/>
    </source>
</evidence>
<comment type="caution">
    <text evidence="2">The sequence shown here is derived from an EMBL/GenBank/DDBJ whole genome shotgun (WGS) entry which is preliminary data.</text>
</comment>
<feature type="transmembrane region" description="Helical" evidence="1">
    <location>
        <begin position="107"/>
        <end position="126"/>
    </location>
</feature>
<keyword evidence="1" id="KW-0812">Transmembrane</keyword>